<comment type="caution">
    <text evidence="1">The sequence shown here is derived from an EMBL/GenBank/DDBJ whole genome shotgun (WGS) entry which is preliminary data.</text>
</comment>
<dbReference type="GeneID" id="89946797"/>
<evidence type="ECO:0000313" key="1">
    <source>
        <dbReference type="EMBL" id="KAK4512396.1"/>
    </source>
</evidence>
<accession>A0AAN7DCX4</accession>
<name>A0AAN7DCX4_9FUNG</name>
<sequence>MTIDSHPVSCLLSYHIRNVNNCLYHHLPLLFPSSRSQGLNKQRIGSIDMLYRTVDYLPRSFGAAAINTATAMALPLQATFYVPSSSLFVIPLRVKEMLVADVFHYDARLNFVHWKDTRDPSLLNWKRTPTTVFKALASGKLQFQPYFVPVCSPAPLRDSTVSFAPLVRQLRLQGGQALSSTKAFAKIFRKSVLASVLPPPLWPCVISLPPVGSFFGPYHLHISNVM</sequence>
<gene>
    <name evidence="1" type="ORF">ATC70_003095</name>
</gene>
<dbReference type="Proteomes" id="UP001304243">
    <property type="component" value="Unassembled WGS sequence"/>
</dbReference>
<dbReference type="EMBL" id="JASEJX010000021">
    <property type="protein sequence ID" value="KAK4512396.1"/>
    <property type="molecule type" value="Genomic_DNA"/>
</dbReference>
<dbReference type="AlphaFoldDB" id="A0AAN7DCX4"/>
<dbReference type="RefSeq" id="XP_064679062.1">
    <property type="nucleotide sequence ID" value="XM_064822462.1"/>
</dbReference>
<organism evidence="1 2">
    <name type="scientific">Mucor velutinosus</name>
    <dbReference type="NCBI Taxonomy" id="708070"/>
    <lineage>
        <taxon>Eukaryota</taxon>
        <taxon>Fungi</taxon>
        <taxon>Fungi incertae sedis</taxon>
        <taxon>Mucoromycota</taxon>
        <taxon>Mucoromycotina</taxon>
        <taxon>Mucoromycetes</taxon>
        <taxon>Mucorales</taxon>
        <taxon>Mucorineae</taxon>
        <taxon>Mucoraceae</taxon>
        <taxon>Mucor</taxon>
    </lineage>
</organism>
<evidence type="ECO:0000313" key="2">
    <source>
        <dbReference type="Proteomes" id="UP001304243"/>
    </source>
</evidence>
<reference evidence="1 2" key="1">
    <citation type="submission" date="2022-11" db="EMBL/GenBank/DDBJ databases">
        <title>Mucor velutinosus strain NIH1002 WGS.</title>
        <authorList>
            <person name="Subramanian P."/>
            <person name="Mullikin J.C."/>
            <person name="Segre J.A."/>
            <person name="Zelazny A.M."/>
        </authorList>
    </citation>
    <scope>NUCLEOTIDE SEQUENCE [LARGE SCALE GENOMIC DNA]</scope>
    <source>
        <strain evidence="1 2">NIH1002</strain>
    </source>
</reference>
<keyword evidence="2" id="KW-1185">Reference proteome</keyword>
<protein>
    <submittedName>
        <fullName evidence="1">Uncharacterized protein</fullName>
    </submittedName>
</protein>
<proteinExistence type="predicted"/>